<keyword evidence="1" id="KW-0732">Signal</keyword>
<dbReference type="Proteomes" id="UP000722625">
    <property type="component" value="Unassembled WGS sequence"/>
</dbReference>
<dbReference type="RefSeq" id="WP_213296804.1">
    <property type="nucleotide sequence ID" value="NZ_JAGYVZ010000005.1"/>
</dbReference>
<name>A0ABS5P908_9FLAO</name>
<reference evidence="2 3" key="1">
    <citation type="journal article" date="2018" name="Int. J. Syst. Evol. Microbiol.">
        <title>Flavobacterium chryseum sp. nov. and Flavobacterium psychroterrae sp. nov., novel environmental bacteria isolated from Antarctica.</title>
        <authorList>
            <person name="Kralova S."/>
            <person name="Svec P."/>
            <person name="Busse H.J."/>
            <person name="Stankova E."/>
            <person name="Vaczi P."/>
            <person name="Sedlacek I."/>
        </authorList>
    </citation>
    <scope>NUCLEOTIDE SEQUENCE [LARGE SCALE GENOMIC DNA]</scope>
    <source>
        <strain evidence="2 3">CCM 8827</strain>
    </source>
</reference>
<accession>A0ABS5P908</accession>
<feature type="signal peptide" evidence="1">
    <location>
        <begin position="1"/>
        <end position="20"/>
    </location>
</feature>
<organism evidence="2 3">
    <name type="scientific">Flavobacterium psychroterrae</name>
    <dbReference type="NCBI Taxonomy" id="2133767"/>
    <lineage>
        <taxon>Bacteria</taxon>
        <taxon>Pseudomonadati</taxon>
        <taxon>Bacteroidota</taxon>
        <taxon>Flavobacteriia</taxon>
        <taxon>Flavobacteriales</taxon>
        <taxon>Flavobacteriaceae</taxon>
        <taxon>Flavobacterium</taxon>
    </lineage>
</organism>
<evidence type="ECO:0000256" key="1">
    <source>
        <dbReference type="SAM" id="SignalP"/>
    </source>
</evidence>
<proteinExistence type="predicted"/>
<evidence type="ECO:0000313" key="3">
    <source>
        <dbReference type="Proteomes" id="UP000722625"/>
    </source>
</evidence>
<keyword evidence="3" id="KW-1185">Reference proteome</keyword>
<feature type="chain" id="PRO_5045565329" evidence="1">
    <location>
        <begin position="21"/>
        <end position="206"/>
    </location>
</feature>
<protein>
    <submittedName>
        <fullName evidence="2">Uncharacterized protein</fullName>
    </submittedName>
</protein>
<sequence>MTIRLFTLLFLFNFCSSVFSQTIATTNIATNKSSTDNAAQDIYIKILWLDQNGSLQLNTNYIKTLTDPQRAALGYIAMDVSNDCHWDGDKKEDGSNLKCRFLSALNLGYQCSDTHLSFLRKWFKEDPKVLERLQYCQKTESSAKIQDRFSEIKMITTKETIKIIYSAIGEDSEKQNTWKWQEESNYSFTKNGIKQIDRKNINGEYN</sequence>
<comment type="caution">
    <text evidence="2">The sequence shown here is derived from an EMBL/GenBank/DDBJ whole genome shotgun (WGS) entry which is preliminary data.</text>
</comment>
<dbReference type="EMBL" id="JAGYVZ010000005">
    <property type="protein sequence ID" value="MBS7230744.1"/>
    <property type="molecule type" value="Genomic_DNA"/>
</dbReference>
<evidence type="ECO:0000313" key="2">
    <source>
        <dbReference type="EMBL" id="MBS7230744.1"/>
    </source>
</evidence>
<gene>
    <name evidence="2" type="ORF">KHA90_06890</name>
</gene>